<keyword evidence="7" id="KW-0406">Ion transport</keyword>
<evidence type="ECO:0000256" key="8">
    <source>
        <dbReference type="ARBA" id="ARBA00023136"/>
    </source>
</evidence>
<dbReference type="AlphaFoldDB" id="A0AAW1QV79"/>
<protein>
    <submittedName>
        <fullName evidence="10">Uncharacterized protein</fullName>
    </submittedName>
</protein>
<evidence type="ECO:0000256" key="2">
    <source>
        <dbReference type="ARBA" id="ARBA00008328"/>
    </source>
</evidence>
<dbReference type="EMBL" id="JALJOU010000076">
    <property type="protein sequence ID" value="KAK9825178.1"/>
    <property type="molecule type" value="Genomic_DNA"/>
</dbReference>
<evidence type="ECO:0000256" key="7">
    <source>
        <dbReference type="ARBA" id="ARBA00023065"/>
    </source>
</evidence>
<keyword evidence="11" id="KW-1185">Reference proteome</keyword>
<organism evidence="10 11">
    <name type="scientific">Elliptochloris bilobata</name>
    <dbReference type="NCBI Taxonomy" id="381761"/>
    <lineage>
        <taxon>Eukaryota</taxon>
        <taxon>Viridiplantae</taxon>
        <taxon>Chlorophyta</taxon>
        <taxon>core chlorophytes</taxon>
        <taxon>Trebouxiophyceae</taxon>
        <taxon>Trebouxiophyceae incertae sedis</taxon>
        <taxon>Elliptochloris clade</taxon>
        <taxon>Elliptochloris</taxon>
    </lineage>
</organism>
<dbReference type="GO" id="GO:0012505">
    <property type="term" value="C:endomembrane system"/>
    <property type="evidence" value="ECO:0007669"/>
    <property type="project" value="UniProtKB-SubCell"/>
</dbReference>
<keyword evidence="8 9" id="KW-0472">Membrane</keyword>
<dbReference type="InterPro" id="IPR008389">
    <property type="entry name" value="ATPase_V0-cplx_e1/e2_su"/>
</dbReference>
<keyword evidence="4 9" id="KW-0812">Transmembrane</keyword>
<dbReference type="Proteomes" id="UP001445335">
    <property type="component" value="Unassembled WGS sequence"/>
</dbReference>
<comment type="similarity">
    <text evidence="2">Belongs to the V-ATPase e1/e2 subunit family.</text>
</comment>
<evidence type="ECO:0000256" key="4">
    <source>
        <dbReference type="ARBA" id="ARBA00022692"/>
    </source>
</evidence>
<feature type="transmembrane region" description="Helical" evidence="9">
    <location>
        <begin position="6"/>
        <end position="25"/>
    </location>
</feature>
<evidence type="ECO:0000313" key="10">
    <source>
        <dbReference type="EMBL" id="KAK9825178.1"/>
    </source>
</evidence>
<dbReference type="PANTHER" id="PTHR12263:SF0">
    <property type="entry name" value="V-TYPE PROTON ATPASE SUBUNIT"/>
    <property type="match status" value="1"/>
</dbReference>
<accession>A0AAW1QV79</accession>
<dbReference type="PANTHER" id="PTHR12263">
    <property type="entry name" value="VACUOLAR ATP SYNTHASE SUBUNIT H"/>
    <property type="match status" value="1"/>
</dbReference>
<dbReference type="GO" id="GO:0033179">
    <property type="term" value="C:proton-transporting V-type ATPase, V0 domain"/>
    <property type="evidence" value="ECO:0007669"/>
    <property type="project" value="InterPro"/>
</dbReference>
<dbReference type="Pfam" id="PF05493">
    <property type="entry name" value="ATP_synt_H"/>
    <property type="match status" value="1"/>
</dbReference>
<evidence type="ECO:0000256" key="9">
    <source>
        <dbReference type="SAM" id="Phobius"/>
    </source>
</evidence>
<comment type="subcellular location">
    <subcellularLocation>
        <location evidence="1">Endomembrane system</location>
        <topology evidence="1">Multi-pass membrane protein</topology>
    </subcellularLocation>
</comment>
<keyword evidence="3" id="KW-0813">Transport</keyword>
<feature type="transmembrane region" description="Helical" evidence="9">
    <location>
        <begin position="37"/>
        <end position="56"/>
    </location>
</feature>
<gene>
    <name evidence="10" type="ORF">WJX81_003343</name>
</gene>
<sequence>MASGFWGVCGFFLALEVVLTLGVLFTGRKGNNGLRHTLCTTAVFCCWLMWIIVYMAQLNPLVRPQLQNG</sequence>
<evidence type="ECO:0000256" key="5">
    <source>
        <dbReference type="ARBA" id="ARBA00022781"/>
    </source>
</evidence>
<evidence type="ECO:0000256" key="6">
    <source>
        <dbReference type="ARBA" id="ARBA00022989"/>
    </source>
</evidence>
<evidence type="ECO:0000313" key="11">
    <source>
        <dbReference type="Proteomes" id="UP001445335"/>
    </source>
</evidence>
<dbReference type="GO" id="GO:0046961">
    <property type="term" value="F:proton-transporting ATPase activity, rotational mechanism"/>
    <property type="evidence" value="ECO:0007669"/>
    <property type="project" value="InterPro"/>
</dbReference>
<keyword evidence="6 9" id="KW-1133">Transmembrane helix</keyword>
<reference evidence="10 11" key="1">
    <citation type="journal article" date="2024" name="Nat. Commun.">
        <title>Phylogenomics reveals the evolutionary origins of lichenization in chlorophyte algae.</title>
        <authorList>
            <person name="Puginier C."/>
            <person name="Libourel C."/>
            <person name="Otte J."/>
            <person name="Skaloud P."/>
            <person name="Haon M."/>
            <person name="Grisel S."/>
            <person name="Petersen M."/>
            <person name="Berrin J.G."/>
            <person name="Delaux P.M."/>
            <person name="Dal Grande F."/>
            <person name="Keller J."/>
        </authorList>
    </citation>
    <scope>NUCLEOTIDE SEQUENCE [LARGE SCALE GENOMIC DNA]</scope>
    <source>
        <strain evidence="10 11">SAG 245.80</strain>
    </source>
</reference>
<evidence type="ECO:0000256" key="1">
    <source>
        <dbReference type="ARBA" id="ARBA00004127"/>
    </source>
</evidence>
<keyword evidence="5" id="KW-0375">Hydrogen ion transport</keyword>
<evidence type="ECO:0000256" key="3">
    <source>
        <dbReference type="ARBA" id="ARBA00022448"/>
    </source>
</evidence>
<name>A0AAW1QV79_9CHLO</name>
<comment type="caution">
    <text evidence="10">The sequence shown here is derived from an EMBL/GenBank/DDBJ whole genome shotgun (WGS) entry which is preliminary data.</text>
</comment>
<proteinExistence type="inferred from homology"/>